<evidence type="ECO:0000313" key="1">
    <source>
        <dbReference type="EMBL" id="PKY90670.1"/>
    </source>
</evidence>
<proteinExistence type="predicted"/>
<organism evidence="1 2">
    <name type="scientific">Falseniella ignava</name>
    <dbReference type="NCBI Taxonomy" id="137730"/>
    <lineage>
        <taxon>Bacteria</taxon>
        <taxon>Bacillati</taxon>
        <taxon>Bacillota</taxon>
        <taxon>Bacilli</taxon>
        <taxon>Lactobacillales</taxon>
        <taxon>Aerococcaceae</taxon>
        <taxon>Falseniella</taxon>
    </lineage>
</organism>
<dbReference type="InterPro" id="IPR009366">
    <property type="entry name" value="Protein_Veg"/>
</dbReference>
<accession>A0A2I1K4V2</accession>
<dbReference type="OrthoDB" id="5469at2"/>
<dbReference type="EMBL" id="PKHE01000001">
    <property type="protein sequence ID" value="PKY90670.1"/>
    <property type="molecule type" value="Genomic_DNA"/>
</dbReference>
<dbReference type="PANTHER" id="PTHR40026">
    <property type="entry name" value="PROTEIN VEG"/>
    <property type="match status" value="1"/>
</dbReference>
<dbReference type="Pfam" id="PF06257">
    <property type="entry name" value="VEG"/>
    <property type="match status" value="1"/>
</dbReference>
<dbReference type="GO" id="GO:0006355">
    <property type="term" value="P:regulation of DNA-templated transcription"/>
    <property type="evidence" value="ECO:0007669"/>
    <property type="project" value="InterPro"/>
</dbReference>
<name>A0A2I1K4V2_9LACT</name>
<protein>
    <recommendedName>
        <fullName evidence="3">Veg protein</fullName>
    </recommendedName>
</protein>
<dbReference type="Proteomes" id="UP000234384">
    <property type="component" value="Unassembled WGS sequence"/>
</dbReference>
<reference evidence="1 2" key="1">
    <citation type="submission" date="2017-12" db="EMBL/GenBank/DDBJ databases">
        <title>Phylogenetic diversity of female urinary microbiome.</title>
        <authorList>
            <person name="Thomas-White K."/>
            <person name="Wolfe A.J."/>
        </authorList>
    </citation>
    <scope>NUCLEOTIDE SEQUENCE [LARGE SCALE GENOMIC DNA]</scope>
    <source>
        <strain evidence="1 2">UMB0898</strain>
    </source>
</reference>
<gene>
    <name evidence="1" type="ORF">CYJ57_00410</name>
</gene>
<sequence>MPNELGEIKSYLEERVGEEICVTVQLGRKRQKERRGVLTETYRSIFIVCLDQDENDFERSCFSYRDVLTKAIELEFV</sequence>
<dbReference type="AlphaFoldDB" id="A0A2I1K4V2"/>
<dbReference type="RefSeq" id="WP_006700817.1">
    <property type="nucleotide sequence ID" value="NZ_PKHE01000001.1"/>
</dbReference>
<comment type="caution">
    <text evidence="1">The sequence shown here is derived from an EMBL/GenBank/DDBJ whole genome shotgun (WGS) entry which is preliminary data.</text>
</comment>
<evidence type="ECO:0008006" key="3">
    <source>
        <dbReference type="Google" id="ProtNLM"/>
    </source>
</evidence>
<evidence type="ECO:0000313" key="2">
    <source>
        <dbReference type="Proteomes" id="UP000234384"/>
    </source>
</evidence>
<dbReference type="Gene3D" id="2.30.30.100">
    <property type="match status" value="1"/>
</dbReference>
<dbReference type="PIRSF" id="PIRSF037257">
    <property type="entry name" value="DUF1021"/>
    <property type="match status" value="1"/>
</dbReference>
<dbReference type="PANTHER" id="PTHR40026:SF1">
    <property type="entry name" value="PROTEIN VEG"/>
    <property type="match status" value="1"/>
</dbReference>